<name>A0ABN8W0E2_9BACT</name>
<evidence type="ECO:0000313" key="3">
    <source>
        <dbReference type="Proteomes" id="UP001157733"/>
    </source>
</evidence>
<feature type="region of interest" description="Disordered" evidence="1">
    <location>
        <begin position="75"/>
        <end position="95"/>
    </location>
</feature>
<gene>
    <name evidence="2" type="ORF">NSPWAT_1054</name>
</gene>
<organism evidence="2 3">
    <name type="scientific">Nitrospina watsonii</name>
    <dbReference type="NCBI Taxonomy" id="1323948"/>
    <lineage>
        <taxon>Bacteria</taxon>
        <taxon>Pseudomonadati</taxon>
        <taxon>Nitrospinota/Tectimicrobiota group</taxon>
        <taxon>Nitrospinota</taxon>
        <taxon>Nitrospinia</taxon>
        <taxon>Nitrospinales</taxon>
        <taxon>Nitrospinaceae</taxon>
        <taxon>Nitrospina</taxon>
    </lineage>
</organism>
<accession>A0ABN8W0E2</accession>
<keyword evidence="3" id="KW-1185">Reference proteome</keyword>
<evidence type="ECO:0008006" key="4">
    <source>
        <dbReference type="Google" id="ProtNLM"/>
    </source>
</evidence>
<reference evidence="2 3" key="1">
    <citation type="submission" date="2022-09" db="EMBL/GenBank/DDBJ databases">
        <authorList>
            <person name="Kop L."/>
        </authorList>
    </citation>
    <scope>NUCLEOTIDE SEQUENCE [LARGE SCALE GENOMIC DNA]</scope>
    <source>
        <strain evidence="2 3">347</strain>
    </source>
</reference>
<dbReference type="EMBL" id="OX336137">
    <property type="protein sequence ID" value="CAI2717913.1"/>
    <property type="molecule type" value="Genomic_DNA"/>
</dbReference>
<protein>
    <recommendedName>
        <fullName evidence="4">2-nitropropane dioxygenase</fullName>
    </recommendedName>
</protein>
<dbReference type="RefSeq" id="WP_282010828.1">
    <property type="nucleotide sequence ID" value="NZ_OX336137.1"/>
</dbReference>
<evidence type="ECO:0000256" key="1">
    <source>
        <dbReference type="SAM" id="MobiDB-lite"/>
    </source>
</evidence>
<proteinExistence type="predicted"/>
<sequence length="95" mass="11165">MSNKLEILCPCCEAKLQVDQKTGEVVWKEEKKKTMSSLSDMVKGLDQHRKEAETLFKKQNEIEKDRSRLLDEKFKEAQKHVDKDSPKPLRDFDLD</sequence>
<evidence type="ECO:0000313" key="2">
    <source>
        <dbReference type="EMBL" id="CAI2717913.1"/>
    </source>
</evidence>
<dbReference type="Proteomes" id="UP001157733">
    <property type="component" value="Chromosome"/>
</dbReference>